<gene>
    <name evidence="1" type="ORF">AHX45_00905</name>
    <name evidence="2" type="ORF">F4V61_03850</name>
    <name evidence="3" type="ORF">NCTC7307_02516</name>
</gene>
<sequence length="56" mass="5947">MASTGCDFSLPESGVLALTPDERGIAENAPEKIDTFTRKTAGPSSGHYNGCFFCTF</sequence>
<proteinExistence type="predicted"/>
<reference evidence="2 5" key="3">
    <citation type="submission" date="2019-09" db="EMBL/GenBank/DDBJ databases">
        <title>Draft genome sequence of various Type strains from the CCUG.</title>
        <authorList>
            <person name="Pineiro-Iglesias B."/>
            <person name="Tunovic T."/>
            <person name="Unosson C."/>
            <person name="Inganas E."/>
            <person name="Ohlen M."/>
            <person name="Cardew S."/>
            <person name="Jensie-Markopoulos S."/>
            <person name="Salva-Serra F."/>
            <person name="Jaen-Luchoro D."/>
            <person name="Karlsson R."/>
            <person name="Svensson-Stadler L."/>
            <person name="Chun J."/>
            <person name="Moore E."/>
        </authorList>
    </citation>
    <scope>NUCLEOTIDE SEQUENCE [LARGE SCALE GENOMIC DNA]</scope>
    <source>
        <strain evidence="2 5">CCUG 6322T</strain>
    </source>
</reference>
<evidence type="ECO:0000313" key="5">
    <source>
        <dbReference type="Proteomes" id="UP000322837"/>
    </source>
</evidence>
<reference evidence="3 4" key="1">
    <citation type="submission" date="2018-06" db="EMBL/GenBank/DDBJ databases">
        <authorList>
            <consortium name="Pathogen Informatics"/>
            <person name="Doyle S."/>
        </authorList>
    </citation>
    <scope>NUCLEOTIDE SEQUENCE [LARGE SCALE GENOMIC DNA]</scope>
    <source>
        <strain evidence="3 4">NCTC7307</strain>
    </source>
</reference>
<name>A0A2X4WIW9_SALER</name>
<reference evidence="1" key="2">
    <citation type="submission" date="2018-07" db="EMBL/GenBank/DDBJ databases">
        <authorList>
            <consortium name="GenomeTrakr network: Whole genome sequencing for foodborne pathogen traceback"/>
        </authorList>
    </citation>
    <scope>NUCLEOTIDE SEQUENCE</scope>
    <source>
        <strain evidence="1">FDA00001204</strain>
    </source>
</reference>
<dbReference type="AlphaFoldDB" id="A0A2X4WIW9"/>
<dbReference type="EMBL" id="LS483466">
    <property type="protein sequence ID" value="SQI23744.1"/>
    <property type="molecule type" value="Genomic_DNA"/>
</dbReference>
<dbReference type="Proteomes" id="UP000248731">
    <property type="component" value="Chromosome 1"/>
</dbReference>
<dbReference type="RefSeq" id="WP_103143133.1">
    <property type="nucleotide sequence ID" value="NZ_CBCSDD010000015.1"/>
</dbReference>
<evidence type="ECO:0000313" key="1">
    <source>
        <dbReference type="EMBL" id="EDH0568830.1"/>
    </source>
</evidence>
<dbReference type="Proteomes" id="UP000322837">
    <property type="component" value="Unassembled WGS sequence"/>
</dbReference>
<protein>
    <submittedName>
        <fullName evidence="3">Bacteriophage tail fiber assembly protein</fullName>
    </submittedName>
    <submittedName>
        <fullName evidence="1">Phage tail protein</fullName>
    </submittedName>
</protein>
<evidence type="ECO:0000313" key="3">
    <source>
        <dbReference type="EMBL" id="SQI23744.1"/>
    </source>
</evidence>
<dbReference type="EMBL" id="VXJW01000001">
    <property type="protein sequence ID" value="KAA8666056.1"/>
    <property type="molecule type" value="Genomic_DNA"/>
</dbReference>
<keyword evidence="4" id="KW-1185">Reference proteome</keyword>
<evidence type="ECO:0000313" key="2">
    <source>
        <dbReference type="EMBL" id="KAA8666056.1"/>
    </source>
</evidence>
<organism evidence="3 4">
    <name type="scientific">Salmonella enterica subsp. arizonae</name>
    <dbReference type="NCBI Taxonomy" id="59203"/>
    <lineage>
        <taxon>Bacteria</taxon>
        <taxon>Pseudomonadati</taxon>
        <taxon>Pseudomonadota</taxon>
        <taxon>Gammaproteobacteria</taxon>
        <taxon>Enterobacterales</taxon>
        <taxon>Enterobacteriaceae</taxon>
        <taxon>Salmonella</taxon>
    </lineage>
</organism>
<evidence type="ECO:0000313" key="4">
    <source>
        <dbReference type="Proteomes" id="UP000248731"/>
    </source>
</evidence>
<accession>A0A2X4WIW9</accession>
<dbReference type="EMBL" id="AAMGFJ010000001">
    <property type="protein sequence ID" value="EDH0568830.1"/>
    <property type="molecule type" value="Genomic_DNA"/>
</dbReference>